<dbReference type="InterPro" id="IPR036890">
    <property type="entry name" value="HATPase_C_sf"/>
</dbReference>
<dbReference type="InterPro" id="IPR003594">
    <property type="entry name" value="HATPase_dom"/>
</dbReference>
<feature type="domain" description="Histidine kinase/HSP90-like ATPase" evidence="1">
    <location>
        <begin position="9"/>
        <end position="136"/>
    </location>
</feature>
<protein>
    <submittedName>
        <fullName evidence="2">ATP-binding protein</fullName>
    </submittedName>
</protein>
<name>A0A855ERJ9_9ENTR</name>
<keyword evidence="2" id="KW-0547">Nucleotide-binding</keyword>
<dbReference type="Proteomes" id="UP000222768">
    <property type="component" value="Unassembled WGS sequence"/>
</dbReference>
<evidence type="ECO:0000259" key="1">
    <source>
        <dbReference type="Pfam" id="PF13581"/>
    </source>
</evidence>
<dbReference type="Pfam" id="PF13581">
    <property type="entry name" value="HATPase_c_2"/>
    <property type="match status" value="1"/>
</dbReference>
<dbReference type="EMBL" id="PDLK01000002">
    <property type="protein sequence ID" value="PHH04414.1"/>
    <property type="molecule type" value="Genomic_DNA"/>
</dbReference>
<accession>A0A855ERJ9</accession>
<gene>
    <name evidence="2" type="ORF">CRX53_10730</name>
</gene>
<comment type="caution">
    <text evidence="2">The sequence shown here is derived from an EMBL/GenBank/DDBJ whole genome shotgun (WGS) entry which is preliminary data.</text>
</comment>
<proteinExistence type="predicted"/>
<dbReference type="AlphaFoldDB" id="A0A855ERJ9"/>
<dbReference type="RefSeq" id="WP_032611011.1">
    <property type="nucleotide sequence ID" value="NZ_CP083630.1"/>
</dbReference>
<dbReference type="CDD" id="cd16936">
    <property type="entry name" value="HATPase_RsbW-like"/>
    <property type="match status" value="1"/>
</dbReference>
<evidence type="ECO:0000313" key="2">
    <source>
        <dbReference type="EMBL" id="PHH04414.1"/>
    </source>
</evidence>
<dbReference type="GO" id="GO:0005524">
    <property type="term" value="F:ATP binding"/>
    <property type="evidence" value="ECO:0007669"/>
    <property type="project" value="UniProtKB-KW"/>
</dbReference>
<reference evidence="3" key="1">
    <citation type="submission" date="2017-09" db="EMBL/GenBank/DDBJ databases">
        <title>FDA dAtabase for Regulatory Grade micrObial Sequences (FDA-ARGOS): Supporting development and validation of Infectious Disease Dx tests.</title>
        <authorList>
            <person name="Minogue T."/>
            <person name="Wolcott M."/>
            <person name="Wasieloski L."/>
            <person name="Aguilar W."/>
            <person name="Moore D."/>
            <person name="Tallon L."/>
            <person name="Sadzewicz L."/>
            <person name="Ott S."/>
            <person name="Zhao X."/>
            <person name="Nagaraj S."/>
            <person name="Vavikolanu K."/>
            <person name="Aluvathingal J."/>
            <person name="Nadendla S."/>
            <person name="Sichtig H."/>
        </authorList>
    </citation>
    <scope>NUCLEOTIDE SEQUENCE [LARGE SCALE GENOMIC DNA]</scope>
    <source>
        <strain evidence="3">FDAARGOS_404</strain>
    </source>
</reference>
<sequence length="151" mass="16653">MSVANDIALPAALTSLSPLAEWLAHQLASLPVDEGWRFALDLAACETATNIIRYALHEDARSLFRVEFITTDVGVRLRFTDAGAIFPSERLATARKETFDDDALLAESGRGLKLILLSVDRFDVECRDGKNIATLEKGWPELKNKNPPTGR</sequence>
<keyword evidence="2" id="KW-0067">ATP-binding</keyword>
<organism evidence="2 3">
    <name type="scientific">Leclercia adecarboxylata</name>
    <dbReference type="NCBI Taxonomy" id="83655"/>
    <lineage>
        <taxon>Bacteria</taxon>
        <taxon>Pseudomonadati</taxon>
        <taxon>Pseudomonadota</taxon>
        <taxon>Gammaproteobacteria</taxon>
        <taxon>Enterobacterales</taxon>
        <taxon>Enterobacteriaceae</taxon>
        <taxon>Leclercia</taxon>
    </lineage>
</organism>
<dbReference type="Gene3D" id="3.30.565.10">
    <property type="entry name" value="Histidine kinase-like ATPase, C-terminal domain"/>
    <property type="match status" value="1"/>
</dbReference>
<evidence type="ECO:0000313" key="3">
    <source>
        <dbReference type="Proteomes" id="UP000222768"/>
    </source>
</evidence>
<dbReference type="SUPFAM" id="SSF55874">
    <property type="entry name" value="ATPase domain of HSP90 chaperone/DNA topoisomerase II/histidine kinase"/>
    <property type="match status" value="1"/>
</dbReference>